<dbReference type="EMBL" id="JBHSMS010000054">
    <property type="protein sequence ID" value="MFC5512789.1"/>
    <property type="molecule type" value="Genomic_DNA"/>
</dbReference>
<organism evidence="1 2">
    <name type="scientific">Massilia jejuensis</name>
    <dbReference type="NCBI Taxonomy" id="648894"/>
    <lineage>
        <taxon>Bacteria</taxon>
        <taxon>Pseudomonadati</taxon>
        <taxon>Pseudomonadota</taxon>
        <taxon>Betaproteobacteria</taxon>
        <taxon>Burkholderiales</taxon>
        <taxon>Oxalobacteraceae</taxon>
        <taxon>Telluria group</taxon>
        <taxon>Massilia</taxon>
    </lineage>
</organism>
<protein>
    <submittedName>
        <fullName evidence="1">Uncharacterized protein</fullName>
    </submittedName>
</protein>
<evidence type="ECO:0000313" key="2">
    <source>
        <dbReference type="Proteomes" id="UP001596031"/>
    </source>
</evidence>
<gene>
    <name evidence="1" type="ORF">ACFPOU_16925</name>
</gene>
<evidence type="ECO:0000313" key="1">
    <source>
        <dbReference type="EMBL" id="MFC5512789.1"/>
    </source>
</evidence>
<proteinExistence type="predicted"/>
<comment type="caution">
    <text evidence="1">The sequence shown here is derived from an EMBL/GenBank/DDBJ whole genome shotgun (WGS) entry which is preliminary data.</text>
</comment>
<accession>A0ABW0PJG0</accession>
<dbReference type="Proteomes" id="UP001596031">
    <property type="component" value="Unassembled WGS sequence"/>
</dbReference>
<reference evidence="2" key="1">
    <citation type="journal article" date="2019" name="Int. J. Syst. Evol. Microbiol.">
        <title>The Global Catalogue of Microorganisms (GCM) 10K type strain sequencing project: providing services to taxonomists for standard genome sequencing and annotation.</title>
        <authorList>
            <consortium name="The Broad Institute Genomics Platform"/>
            <consortium name="The Broad Institute Genome Sequencing Center for Infectious Disease"/>
            <person name="Wu L."/>
            <person name="Ma J."/>
        </authorList>
    </citation>
    <scope>NUCLEOTIDE SEQUENCE [LARGE SCALE GENOMIC DNA]</scope>
    <source>
        <strain evidence="2">CCUG 38813</strain>
    </source>
</reference>
<dbReference type="RefSeq" id="WP_379723727.1">
    <property type="nucleotide sequence ID" value="NZ_JBHSMS010000054.1"/>
</dbReference>
<sequence length="166" mass="19516">MTPDEHEDLEFFYYAMLGLNHLKQIPISELEEFDIVMVQRLSKAARHEGIMLLLGVDRSEKALIVETYCPDHQSTPLEPFSEATYSAIYISNEADPEYVIQVLREIATRYYYLEAPTYQKYDHNDDSVEMEEFLLGNARAKYKHDIFMRDHAMHCTLIPNNYKTRP</sequence>
<keyword evidence="2" id="KW-1185">Reference proteome</keyword>
<name>A0ABW0PJG0_9BURK</name>